<evidence type="ECO:0000313" key="11">
    <source>
        <dbReference type="Proteomes" id="UP001629113"/>
    </source>
</evidence>
<protein>
    <recommendedName>
        <fullName evidence="3 8">Histidinol-phosphatase</fullName>
        <shortName evidence="8">HolPase</shortName>
        <ecNumber evidence="3 8">3.1.3.15</ecNumber>
    </recommendedName>
</protein>
<evidence type="ECO:0000256" key="3">
    <source>
        <dbReference type="ARBA" id="ARBA00013085"/>
    </source>
</evidence>
<dbReference type="Proteomes" id="UP001629113">
    <property type="component" value="Unassembled WGS sequence"/>
</dbReference>
<dbReference type="Gene3D" id="3.20.20.140">
    <property type="entry name" value="Metal-dependent hydrolases"/>
    <property type="match status" value="1"/>
</dbReference>
<evidence type="ECO:0000256" key="1">
    <source>
        <dbReference type="ARBA" id="ARBA00004970"/>
    </source>
</evidence>
<dbReference type="NCBIfam" id="TIGR01856">
    <property type="entry name" value="hisJ_fam"/>
    <property type="match status" value="1"/>
</dbReference>
<dbReference type="CDD" id="cd12110">
    <property type="entry name" value="PHP_HisPPase_Hisj_like"/>
    <property type="match status" value="1"/>
</dbReference>
<evidence type="ECO:0000259" key="9">
    <source>
        <dbReference type="Pfam" id="PF02811"/>
    </source>
</evidence>
<comment type="pathway">
    <text evidence="1 8">Amino-acid biosynthesis; L-histidine biosynthesis; L-histidine from 5-phospho-alpha-D-ribose 1-diphosphate: step 8/9.</text>
</comment>
<name>A0ABR4PVB6_9HELO</name>
<accession>A0ABR4PVB6</accession>
<evidence type="ECO:0000256" key="7">
    <source>
        <dbReference type="ARBA" id="ARBA00049158"/>
    </source>
</evidence>
<reference evidence="10 11" key="1">
    <citation type="submission" date="2024-06" db="EMBL/GenBank/DDBJ databases">
        <title>Complete genome of Phlyctema vagabunda strain 19-DSS-EL-015.</title>
        <authorList>
            <person name="Fiorenzani C."/>
        </authorList>
    </citation>
    <scope>NUCLEOTIDE SEQUENCE [LARGE SCALE GENOMIC DNA]</scope>
    <source>
        <strain evidence="10 11">19-DSS-EL-015</strain>
    </source>
</reference>
<dbReference type="InterPro" id="IPR016195">
    <property type="entry name" value="Pol/histidinol_Pase-like"/>
</dbReference>
<evidence type="ECO:0000256" key="4">
    <source>
        <dbReference type="ARBA" id="ARBA00022605"/>
    </source>
</evidence>
<sequence>MAFSMHSHSGQFCPGHAQDSLEQVIQTAISRGMAVFALTEHMPRMSEKDLYPEEISAGETTADHVPRHAAYLQEAVRLRDQYASEIEILIGFEGEFIRSDYAPFIHELAADARVDFFIGSVHHVHGIPIDYDAAFYGRARDAAGGSDDLLFADYLDLQLEMLHALRPKVIGHFDLVRLLAEDPNRDLRAVLPVWQKIVRNLKVVVQLGALLEVNSAALRKGLTEPYPARSICEEFLAMGGMLTLSDDSHGIDQVGTNYLRTIEYVESLGVSTLWTLKRQRPDQTDGIDGKSVVTVSPVAVSGVRASFRG</sequence>
<dbReference type="Pfam" id="PF02811">
    <property type="entry name" value="PHP"/>
    <property type="match status" value="1"/>
</dbReference>
<dbReference type="PANTHER" id="PTHR21039:SF0">
    <property type="entry name" value="HISTIDINOL-PHOSPHATASE"/>
    <property type="match status" value="1"/>
</dbReference>
<evidence type="ECO:0000256" key="8">
    <source>
        <dbReference type="RuleBase" id="RU366003"/>
    </source>
</evidence>
<evidence type="ECO:0000256" key="6">
    <source>
        <dbReference type="ARBA" id="ARBA00023102"/>
    </source>
</evidence>
<dbReference type="InterPro" id="IPR010140">
    <property type="entry name" value="Histidinol_P_phosphatase_HisJ"/>
</dbReference>
<comment type="similarity">
    <text evidence="2 8">Belongs to the PHP hydrolase family. HisK subfamily.</text>
</comment>
<evidence type="ECO:0000256" key="5">
    <source>
        <dbReference type="ARBA" id="ARBA00022801"/>
    </source>
</evidence>
<proteinExistence type="inferred from homology"/>
<keyword evidence="11" id="KW-1185">Reference proteome</keyword>
<keyword evidence="4 8" id="KW-0028">Amino-acid biosynthesis</keyword>
<gene>
    <name evidence="10" type="ORF">PVAG01_00799</name>
</gene>
<keyword evidence="6 8" id="KW-0368">Histidine biosynthesis</keyword>
<keyword evidence="5 8" id="KW-0378">Hydrolase</keyword>
<evidence type="ECO:0000256" key="2">
    <source>
        <dbReference type="ARBA" id="ARBA00009152"/>
    </source>
</evidence>
<comment type="catalytic activity">
    <reaction evidence="7 8">
        <text>L-histidinol phosphate + H2O = L-histidinol + phosphate</text>
        <dbReference type="Rhea" id="RHEA:14465"/>
        <dbReference type="ChEBI" id="CHEBI:15377"/>
        <dbReference type="ChEBI" id="CHEBI:43474"/>
        <dbReference type="ChEBI" id="CHEBI:57699"/>
        <dbReference type="ChEBI" id="CHEBI:57980"/>
        <dbReference type="EC" id="3.1.3.15"/>
    </reaction>
</comment>
<dbReference type="EMBL" id="JBFCZG010000001">
    <property type="protein sequence ID" value="KAL3427290.1"/>
    <property type="molecule type" value="Genomic_DNA"/>
</dbReference>
<dbReference type="EC" id="3.1.3.15" evidence="3 8"/>
<organism evidence="10 11">
    <name type="scientific">Phlyctema vagabunda</name>
    <dbReference type="NCBI Taxonomy" id="108571"/>
    <lineage>
        <taxon>Eukaryota</taxon>
        <taxon>Fungi</taxon>
        <taxon>Dikarya</taxon>
        <taxon>Ascomycota</taxon>
        <taxon>Pezizomycotina</taxon>
        <taxon>Leotiomycetes</taxon>
        <taxon>Helotiales</taxon>
        <taxon>Dermateaceae</taxon>
        <taxon>Phlyctema</taxon>
    </lineage>
</organism>
<dbReference type="InterPro" id="IPR004013">
    <property type="entry name" value="PHP_dom"/>
</dbReference>
<evidence type="ECO:0000313" key="10">
    <source>
        <dbReference type="EMBL" id="KAL3427290.1"/>
    </source>
</evidence>
<feature type="domain" description="PHP" evidence="9">
    <location>
        <begin position="5"/>
        <end position="215"/>
    </location>
</feature>
<dbReference type="PANTHER" id="PTHR21039">
    <property type="entry name" value="HISTIDINOL PHOSPHATASE-RELATED"/>
    <property type="match status" value="1"/>
</dbReference>
<dbReference type="SUPFAM" id="SSF89550">
    <property type="entry name" value="PHP domain-like"/>
    <property type="match status" value="1"/>
</dbReference>
<comment type="caution">
    <text evidence="10">The sequence shown here is derived from an EMBL/GenBank/DDBJ whole genome shotgun (WGS) entry which is preliminary data.</text>
</comment>